<dbReference type="Pfam" id="PF00557">
    <property type="entry name" value="Peptidase_M24"/>
    <property type="match status" value="1"/>
</dbReference>
<comment type="similarity">
    <text evidence="3">Belongs to the peptidase M24B family.</text>
</comment>
<dbReference type="CDD" id="cd01092">
    <property type="entry name" value="APP-like"/>
    <property type="match status" value="1"/>
</dbReference>
<reference evidence="6" key="2">
    <citation type="submission" date="2021-04" db="EMBL/GenBank/DDBJ databases">
        <authorList>
            <person name="Gilroy R."/>
        </authorList>
    </citation>
    <scope>NUCLEOTIDE SEQUENCE</scope>
    <source>
        <strain evidence="6">ChiSxjej3B15-572</strain>
    </source>
</reference>
<dbReference type="InterPro" id="IPR050659">
    <property type="entry name" value="Peptidase_M24B"/>
</dbReference>
<evidence type="ECO:0000259" key="5">
    <source>
        <dbReference type="Pfam" id="PF01321"/>
    </source>
</evidence>
<proteinExistence type="inferred from homology"/>
<name>A0A9D1VH71_9LACO</name>
<protein>
    <submittedName>
        <fullName evidence="6">Xaa-Pro peptidase family protein</fullName>
    </submittedName>
</protein>
<dbReference type="InterPro" id="IPR000994">
    <property type="entry name" value="Pept_M24"/>
</dbReference>
<dbReference type="PANTHER" id="PTHR46112">
    <property type="entry name" value="AMINOPEPTIDASE"/>
    <property type="match status" value="1"/>
</dbReference>
<evidence type="ECO:0000259" key="4">
    <source>
        <dbReference type="Pfam" id="PF00557"/>
    </source>
</evidence>
<dbReference type="InterPro" id="IPR029149">
    <property type="entry name" value="Creatin/AminoP/Spt16_N"/>
</dbReference>
<dbReference type="Pfam" id="PF01321">
    <property type="entry name" value="Creatinase_N"/>
    <property type="match status" value="1"/>
</dbReference>
<comment type="caution">
    <text evidence="6">The sequence shown here is derived from an EMBL/GenBank/DDBJ whole genome shotgun (WGS) entry which is preliminary data.</text>
</comment>
<dbReference type="Gene3D" id="3.90.230.10">
    <property type="entry name" value="Creatinase/methionine aminopeptidase superfamily"/>
    <property type="match status" value="1"/>
</dbReference>
<dbReference type="PROSITE" id="PS00491">
    <property type="entry name" value="PROLINE_PEPTIDASE"/>
    <property type="match status" value="1"/>
</dbReference>
<dbReference type="InterPro" id="IPR036005">
    <property type="entry name" value="Creatinase/aminopeptidase-like"/>
</dbReference>
<dbReference type="Proteomes" id="UP000824231">
    <property type="component" value="Unassembled WGS sequence"/>
</dbReference>
<keyword evidence="1 3" id="KW-0479">Metal-binding</keyword>
<keyword evidence="2" id="KW-0378">Hydrolase</keyword>
<feature type="domain" description="Peptidase M24" evidence="4">
    <location>
        <begin position="136"/>
        <end position="338"/>
    </location>
</feature>
<dbReference type="Gene3D" id="3.40.350.10">
    <property type="entry name" value="Creatinase/prolidase N-terminal domain"/>
    <property type="match status" value="1"/>
</dbReference>
<evidence type="ECO:0000256" key="1">
    <source>
        <dbReference type="ARBA" id="ARBA00022723"/>
    </source>
</evidence>
<gene>
    <name evidence="6" type="ORF">H9856_01725</name>
</gene>
<dbReference type="AlphaFoldDB" id="A0A9D1VH71"/>
<evidence type="ECO:0000256" key="2">
    <source>
        <dbReference type="ARBA" id="ARBA00022801"/>
    </source>
</evidence>
<organism evidence="6 7">
    <name type="scientific">Candidatus Limosilactobacillus merdigallinarum</name>
    <dbReference type="NCBI Taxonomy" id="2838652"/>
    <lineage>
        <taxon>Bacteria</taxon>
        <taxon>Bacillati</taxon>
        <taxon>Bacillota</taxon>
        <taxon>Bacilli</taxon>
        <taxon>Lactobacillales</taxon>
        <taxon>Lactobacillaceae</taxon>
        <taxon>Limosilactobacillus</taxon>
    </lineage>
</organism>
<accession>A0A9D1VH71</accession>
<evidence type="ECO:0000313" key="7">
    <source>
        <dbReference type="Proteomes" id="UP000824231"/>
    </source>
</evidence>
<evidence type="ECO:0000256" key="3">
    <source>
        <dbReference type="RuleBase" id="RU000590"/>
    </source>
</evidence>
<dbReference type="GO" id="GO:0016787">
    <property type="term" value="F:hydrolase activity"/>
    <property type="evidence" value="ECO:0007669"/>
    <property type="project" value="UniProtKB-KW"/>
</dbReference>
<reference evidence="6" key="1">
    <citation type="journal article" date="2021" name="PeerJ">
        <title>Extensive microbial diversity within the chicken gut microbiome revealed by metagenomics and culture.</title>
        <authorList>
            <person name="Gilroy R."/>
            <person name="Ravi A."/>
            <person name="Getino M."/>
            <person name="Pursley I."/>
            <person name="Horton D.L."/>
            <person name="Alikhan N.F."/>
            <person name="Baker D."/>
            <person name="Gharbi K."/>
            <person name="Hall N."/>
            <person name="Watson M."/>
            <person name="Adriaenssens E.M."/>
            <person name="Foster-Nyarko E."/>
            <person name="Jarju S."/>
            <person name="Secka A."/>
            <person name="Antonio M."/>
            <person name="Oren A."/>
            <person name="Chaudhuri R.R."/>
            <person name="La Ragione R."/>
            <person name="Hildebrand F."/>
            <person name="Pallen M.J."/>
        </authorList>
    </citation>
    <scope>NUCLEOTIDE SEQUENCE</scope>
    <source>
        <strain evidence="6">ChiSxjej3B15-572</strain>
    </source>
</reference>
<dbReference type="SUPFAM" id="SSF53092">
    <property type="entry name" value="Creatinase/prolidase N-terminal domain"/>
    <property type="match status" value="1"/>
</dbReference>
<dbReference type="InterPro" id="IPR001131">
    <property type="entry name" value="Peptidase_M24B_aminopep-P_CS"/>
</dbReference>
<dbReference type="EMBL" id="DXFH01000002">
    <property type="protein sequence ID" value="HIX35123.1"/>
    <property type="molecule type" value="Genomic_DNA"/>
</dbReference>
<dbReference type="GO" id="GO:0046872">
    <property type="term" value="F:metal ion binding"/>
    <property type="evidence" value="ECO:0007669"/>
    <property type="project" value="UniProtKB-KW"/>
</dbReference>
<evidence type="ECO:0000313" key="6">
    <source>
        <dbReference type="EMBL" id="HIX35123.1"/>
    </source>
</evidence>
<dbReference type="SUPFAM" id="SSF55920">
    <property type="entry name" value="Creatinase/aminopeptidase"/>
    <property type="match status" value="1"/>
</dbReference>
<sequence>MTRISRLQKRFPELYIDAFLVTDPLNIYYLTGFSLAAGDGCLLVTAENAILITDARYAELLAEFDSDEVVATISGDYYGSLNKICQGMDIDVLGFEDGISYSLYDLLDNLMTTDLVPFHQLIERMREIKDIHEIELLSNAAALLDSGYRYVLSIVKPGMTERELANRLDFWMKDHGATAASFPTIIASGENGAKPHATVTNRAIQRGELVTLDFGYFVNGYTADMTRTFAIGEVAPELKEMYGLVLAAQKAVIQRAHTGINGASLDHYGRQVIEEAGLGDRFIHGMGHGIGLAVHEMPLAYGPNAKHLRLQTNEVITVEPGLYVPGLGGVRIEDDLVIGHGPAQQLTHTPTDLVVVD</sequence>
<dbReference type="PANTHER" id="PTHR46112:SF3">
    <property type="entry name" value="AMINOPEPTIDASE YPDF"/>
    <property type="match status" value="1"/>
</dbReference>
<feature type="domain" description="Creatinase N-terminal" evidence="5">
    <location>
        <begin position="3"/>
        <end position="128"/>
    </location>
</feature>
<dbReference type="InterPro" id="IPR000587">
    <property type="entry name" value="Creatinase_N"/>
</dbReference>